<keyword evidence="5" id="KW-0597">Phosphoprotein</keyword>
<evidence type="ECO:0000256" key="7">
    <source>
        <dbReference type="ARBA" id="ARBA00022723"/>
    </source>
</evidence>
<dbReference type="PROSITE" id="PS51283">
    <property type="entry name" value="DUSP"/>
    <property type="match status" value="1"/>
</dbReference>
<dbReference type="FunFam" id="3.30.2230.10:FF:000003">
    <property type="entry name" value="ubiquitin carboxyl-terminal hydrolase 15 isoform X1"/>
    <property type="match status" value="1"/>
</dbReference>
<comment type="subunit">
    <text evidence="17">Interacts with RB1 (both dephosphorylated and hypophosphorylated forms). Interacts with RBL1 and RBL2. Interacts with ADORA2A (via cytoplasmic C-terminus); the interaction is direct. Interacts with SART3; recruits USP4 to its substrate PRPF3.</text>
</comment>
<evidence type="ECO:0000256" key="3">
    <source>
        <dbReference type="ARBA" id="ARBA00004496"/>
    </source>
</evidence>
<dbReference type="Pfam" id="PF00443">
    <property type="entry name" value="UCH"/>
    <property type="match status" value="1"/>
</dbReference>
<dbReference type="InterPro" id="IPR050185">
    <property type="entry name" value="Ub_carboxyl-term_hydrolase"/>
</dbReference>
<dbReference type="Gene3D" id="3.10.20.90">
    <property type="entry name" value="Phosphatidylinositol 3-kinase Catalytic Subunit, Chain A, domain 1"/>
    <property type="match status" value="1"/>
</dbReference>
<feature type="domain" description="USP" evidence="20">
    <location>
        <begin position="316"/>
        <end position="894"/>
    </location>
</feature>
<keyword evidence="13" id="KW-0832">Ubl conjugation</keyword>
<dbReference type="InterPro" id="IPR035927">
    <property type="entry name" value="DUSP-like_sf"/>
</dbReference>
<dbReference type="GO" id="GO:0046872">
    <property type="term" value="F:metal ion binding"/>
    <property type="evidence" value="ECO:0007669"/>
    <property type="project" value="UniProtKB-KW"/>
</dbReference>
<keyword evidence="7" id="KW-0479">Metal-binding</keyword>
<keyword evidence="23" id="KW-1185">Reference proteome</keyword>
<evidence type="ECO:0000256" key="15">
    <source>
        <dbReference type="ARBA" id="ARBA00037971"/>
    </source>
</evidence>
<dbReference type="Pfam" id="PF14533">
    <property type="entry name" value="USP7_C2"/>
    <property type="match status" value="1"/>
</dbReference>
<dbReference type="PROSITE" id="PS50235">
    <property type="entry name" value="USP_3"/>
    <property type="match status" value="1"/>
</dbReference>
<feature type="region of interest" description="Disordered" evidence="19">
    <location>
        <begin position="257"/>
        <end position="282"/>
    </location>
</feature>
<proteinExistence type="inferred from homology"/>
<feature type="compositionally biased region" description="Low complexity" evidence="19">
    <location>
        <begin position="260"/>
        <end position="273"/>
    </location>
</feature>
<evidence type="ECO:0000256" key="17">
    <source>
        <dbReference type="ARBA" id="ARBA00046862"/>
    </source>
</evidence>
<dbReference type="PANTHER" id="PTHR21646">
    <property type="entry name" value="UBIQUITIN CARBOXYL-TERMINAL HYDROLASE"/>
    <property type="match status" value="1"/>
</dbReference>
<evidence type="ECO:0000256" key="5">
    <source>
        <dbReference type="ARBA" id="ARBA00022553"/>
    </source>
</evidence>
<dbReference type="InterPro" id="IPR006615">
    <property type="entry name" value="Pept_C19_DUSP"/>
</dbReference>
<comment type="function">
    <text evidence="16">Deubiquitinating enzyme that removes conjugated ubiquitin from target proteins. Deubiquitinates PDPK1. Deubiquitinates TRIM21. Deubiquitinates receptor ADORA2A which increases the amount of functional receptor at the cell surface. Deubiquitinates HAS2. Deubiquitinates RHEB in response to EGF signaling, promoting mTORC1 signaling. May regulate mRNA splicing through deubiquitination of the U4 spliceosomal protein PRPF3. This may prevent its recognition by the U5 component PRPF8 thereby destabilizing interactions within the U4/U6.U5 snRNP. May also play a role in the regulation of quality control in the ER.</text>
</comment>
<evidence type="ECO:0000256" key="12">
    <source>
        <dbReference type="ARBA" id="ARBA00022833"/>
    </source>
</evidence>
<dbReference type="EC" id="3.4.19.12" evidence="18"/>
<dbReference type="CDD" id="cd02674">
    <property type="entry name" value="Peptidase_C19R"/>
    <property type="match status" value="1"/>
</dbReference>
<reference evidence="22" key="2">
    <citation type="submission" date="2025-08" db="UniProtKB">
        <authorList>
            <consortium name="Ensembl"/>
        </authorList>
    </citation>
    <scope>IDENTIFICATION</scope>
</reference>
<dbReference type="GO" id="GO:0006508">
    <property type="term" value="P:proteolysis"/>
    <property type="evidence" value="ECO:0007669"/>
    <property type="project" value="UniProtKB-KW"/>
</dbReference>
<evidence type="ECO:0000256" key="11">
    <source>
        <dbReference type="ARBA" id="ARBA00022807"/>
    </source>
</evidence>
<evidence type="ECO:0000259" key="21">
    <source>
        <dbReference type="PROSITE" id="PS51283"/>
    </source>
</evidence>
<keyword evidence="10 18" id="KW-0378">Hydrolase</keyword>
<comment type="subcellular location">
    <subcellularLocation>
        <location evidence="3">Cytoplasm</location>
    </subcellularLocation>
    <subcellularLocation>
        <location evidence="2">Nucleus</location>
    </subcellularLocation>
</comment>
<evidence type="ECO:0000256" key="1">
    <source>
        <dbReference type="ARBA" id="ARBA00000707"/>
    </source>
</evidence>
<dbReference type="GO" id="GO:0004843">
    <property type="term" value="F:cysteine-type deubiquitinase activity"/>
    <property type="evidence" value="ECO:0007669"/>
    <property type="project" value="UniProtKB-UniRule"/>
</dbReference>
<dbReference type="InterPro" id="IPR038765">
    <property type="entry name" value="Papain-like_cys_pep_sf"/>
</dbReference>
<dbReference type="InterPro" id="IPR029346">
    <property type="entry name" value="USP_C"/>
</dbReference>
<sequence length="922" mass="104450">MMAEGGGPESGNAADSDSEPVAAQMPTPSTESQKQAIGSLLKTTLRKGDEWYLIDSRWFKQWKKYVGFDSWDMYNVGERSLYPGPIDNSGLFSDQETQALKEHLIDELDYVLVPTEAWNKLVSWYACLEGQRPIVRKVVEHGMFVKHCKVEVYLLELNLCENDNMDNVVTRHFSKADTIDTIEKEMRTLFNIPSEKETRLWNKYMSNTYEQLNKPDSTVQDAGLFQGQVVSTLCHSNNLEITNRTQKITAWNFTTSPKLSSNSSVSISSTVTNGDSSCSPGYTLNNSTSSSNRFGGYNSYSSSYNYRESQSQPGLCGLSNLGNTCFMNSALQCLSNASPLTEYFLNDQYEAEINRDNPLGMRGEIAEAYADLVKQMWLSRSSYVAPRTFKTQVGRFAPQFSGYQQQDSQELLAFLLDGLHEDLNRVKKKPYLALRDAEGRPDEIVAKEAWTNHRLRNDSIIVDIFHGLFKSTLVCPECSKVSVTFDPFCYLTLPLPMKKDRTMEVFLVRSDPQSRPTQYRVVVPKLGTVTDLCSALSKLCGFPPENMVVADVYNHRFHKIYRRDDGLNQIMEKDDIFVYEVQEEDSEKMNLPVYFRERHSKHAGSSTSTMLFGQPLLITVPRQNLIADMSTIVCVCLGEEEAMDHQVSPEPENGQSEEEEETSDLENGSKGDTAKLFTFSIVNSYGTANISPLPCDGNVLKLNRQSHSTVAIDWDTESKKLCYDEQEAEAYEKHESMLQPQKKKATVALRECIELFTTMETLGEHDPWYCPTCKKHQQATKKFDLWSLPRILVVHLKRFSYNRCWRDKLDTVVDFPIRDLNMSEFVCDPKATPYIYDLIAVSNHYGGMGGGHYTAYGKNKVDGKWHYFDDSSVSSASEDQIVTKAAYVLFYQRRDEESSSKPQPSASLGGAPEPADDHMDTN</sequence>
<dbReference type="InterPro" id="IPR028889">
    <property type="entry name" value="USP"/>
</dbReference>
<feature type="domain" description="DUSP" evidence="21">
    <location>
        <begin position="28"/>
        <end position="139"/>
    </location>
</feature>
<feature type="region of interest" description="Disordered" evidence="19">
    <location>
        <begin position="643"/>
        <end position="671"/>
    </location>
</feature>
<evidence type="ECO:0000256" key="13">
    <source>
        <dbReference type="ARBA" id="ARBA00022843"/>
    </source>
</evidence>
<evidence type="ECO:0000256" key="19">
    <source>
        <dbReference type="SAM" id="MobiDB-lite"/>
    </source>
</evidence>
<keyword evidence="11 18" id="KW-0788">Thiol protease</keyword>
<evidence type="ECO:0000256" key="10">
    <source>
        <dbReference type="ARBA" id="ARBA00022801"/>
    </source>
</evidence>
<evidence type="ECO:0000256" key="4">
    <source>
        <dbReference type="ARBA" id="ARBA00022490"/>
    </source>
</evidence>
<dbReference type="AlphaFoldDB" id="A0AAQ5YLR5"/>
<dbReference type="Ensembl" id="ENSAOCT00000050402.1">
    <property type="protein sequence ID" value="ENSAOCP00000052505.1"/>
    <property type="gene ID" value="ENSAOCG00000017460.2"/>
</dbReference>
<keyword evidence="14" id="KW-0539">Nucleus</keyword>
<dbReference type="Gene3D" id="3.30.2230.10">
    <property type="entry name" value="DUSP-like"/>
    <property type="match status" value="1"/>
</dbReference>
<dbReference type="GO" id="GO:0005634">
    <property type="term" value="C:nucleus"/>
    <property type="evidence" value="ECO:0007669"/>
    <property type="project" value="UniProtKB-SubCell"/>
</dbReference>
<evidence type="ECO:0000256" key="16">
    <source>
        <dbReference type="ARBA" id="ARBA00045453"/>
    </source>
</evidence>
<gene>
    <name evidence="22" type="primary">USP4</name>
</gene>
<dbReference type="GO" id="GO:0005737">
    <property type="term" value="C:cytoplasm"/>
    <property type="evidence" value="ECO:0007669"/>
    <property type="project" value="UniProtKB-SubCell"/>
</dbReference>
<dbReference type="PANTHER" id="PTHR21646:SF45">
    <property type="entry name" value="UBIQUITIN CARBOXYL-TERMINAL HYDROLASE 4"/>
    <property type="match status" value="1"/>
</dbReference>
<name>A0AAQ5YLR5_AMPOC</name>
<accession>A0AAQ5YLR5</accession>
<dbReference type="InterPro" id="IPR018200">
    <property type="entry name" value="USP_CS"/>
</dbReference>
<feature type="region of interest" description="Disordered" evidence="19">
    <location>
        <begin position="1"/>
        <end position="36"/>
    </location>
</feature>
<comment type="similarity">
    <text evidence="15">Belongs to the peptidase C19 family. USP4 subfamily.</text>
</comment>
<dbReference type="GeneTree" id="ENSGT00940000154932"/>
<evidence type="ECO:0000256" key="2">
    <source>
        <dbReference type="ARBA" id="ARBA00004123"/>
    </source>
</evidence>
<dbReference type="GO" id="GO:0016579">
    <property type="term" value="P:protein deubiquitination"/>
    <property type="evidence" value="ECO:0007669"/>
    <property type="project" value="InterPro"/>
</dbReference>
<evidence type="ECO:0000256" key="18">
    <source>
        <dbReference type="RuleBase" id="RU366025"/>
    </source>
</evidence>
<keyword evidence="6 18" id="KW-0645">Protease</keyword>
<dbReference type="Gene3D" id="3.90.70.10">
    <property type="entry name" value="Cysteine proteinases"/>
    <property type="match status" value="2"/>
</dbReference>
<dbReference type="FunFam" id="3.90.70.10:FF:000013">
    <property type="entry name" value="ubiquitin carboxyl-terminal hydrolase 15 isoform X1"/>
    <property type="match status" value="1"/>
</dbReference>
<evidence type="ECO:0000256" key="14">
    <source>
        <dbReference type="ARBA" id="ARBA00023242"/>
    </source>
</evidence>
<keyword evidence="8" id="KW-0677">Repeat</keyword>
<feature type="compositionally biased region" description="Polar residues" evidence="19">
    <location>
        <begin position="26"/>
        <end position="36"/>
    </location>
</feature>
<dbReference type="InterPro" id="IPR001394">
    <property type="entry name" value="Peptidase_C19_UCH"/>
</dbReference>
<evidence type="ECO:0000256" key="6">
    <source>
        <dbReference type="ARBA" id="ARBA00022670"/>
    </source>
</evidence>
<reference evidence="22 23" key="1">
    <citation type="submission" date="2022-01" db="EMBL/GenBank/DDBJ databases">
        <title>A chromosome-scale genome assembly of the false clownfish, Amphiprion ocellaris.</title>
        <authorList>
            <person name="Ryu T."/>
        </authorList>
    </citation>
    <scope>NUCLEOTIDE SEQUENCE [LARGE SCALE GENOMIC DNA]</scope>
</reference>
<dbReference type="Pfam" id="PF06337">
    <property type="entry name" value="DUSP"/>
    <property type="match status" value="1"/>
</dbReference>
<dbReference type="InterPro" id="IPR028135">
    <property type="entry name" value="Ub_USP-typ"/>
</dbReference>
<keyword evidence="12" id="KW-0862">Zinc</keyword>
<keyword evidence="4" id="KW-0963">Cytoplasm</keyword>
<evidence type="ECO:0000313" key="22">
    <source>
        <dbReference type="Ensembl" id="ENSAOCP00000052505.1"/>
    </source>
</evidence>
<evidence type="ECO:0000259" key="20">
    <source>
        <dbReference type="PROSITE" id="PS50235"/>
    </source>
</evidence>
<reference evidence="22" key="3">
    <citation type="submission" date="2025-09" db="UniProtKB">
        <authorList>
            <consortium name="Ensembl"/>
        </authorList>
    </citation>
    <scope>IDENTIFICATION</scope>
</reference>
<evidence type="ECO:0000256" key="8">
    <source>
        <dbReference type="ARBA" id="ARBA00022737"/>
    </source>
</evidence>
<evidence type="ECO:0000256" key="9">
    <source>
        <dbReference type="ARBA" id="ARBA00022786"/>
    </source>
</evidence>
<evidence type="ECO:0000313" key="23">
    <source>
        <dbReference type="Proteomes" id="UP001501940"/>
    </source>
</evidence>
<dbReference type="SMART" id="SM00695">
    <property type="entry name" value="DUSP"/>
    <property type="match status" value="1"/>
</dbReference>
<comment type="catalytic activity">
    <reaction evidence="1 18">
        <text>Thiol-dependent hydrolysis of ester, thioester, amide, peptide and isopeptide bonds formed by the C-terminal Gly of ubiquitin (a 76-residue protein attached to proteins as an intracellular targeting signal).</text>
        <dbReference type="EC" id="3.4.19.12"/>
    </reaction>
</comment>
<dbReference type="Proteomes" id="UP001501940">
    <property type="component" value="Chromosome 5"/>
</dbReference>
<dbReference type="PROSITE" id="PS00973">
    <property type="entry name" value="USP_2"/>
    <property type="match status" value="1"/>
</dbReference>
<feature type="region of interest" description="Disordered" evidence="19">
    <location>
        <begin position="894"/>
        <end position="922"/>
    </location>
</feature>
<dbReference type="SUPFAM" id="SSF54001">
    <property type="entry name" value="Cysteine proteinases"/>
    <property type="match status" value="1"/>
</dbReference>
<keyword evidence="9 18" id="KW-0833">Ubl conjugation pathway</keyword>
<protein>
    <recommendedName>
        <fullName evidence="18">Ubiquitin carboxyl-terminal hydrolase</fullName>
        <ecNumber evidence="18">3.4.19.12</ecNumber>
    </recommendedName>
</protein>
<dbReference type="Pfam" id="PF14836">
    <property type="entry name" value="Ubiquitin_3"/>
    <property type="match status" value="1"/>
</dbReference>
<organism evidence="22 23">
    <name type="scientific">Amphiprion ocellaris</name>
    <name type="common">Clown anemonefish</name>
    <dbReference type="NCBI Taxonomy" id="80972"/>
    <lineage>
        <taxon>Eukaryota</taxon>
        <taxon>Metazoa</taxon>
        <taxon>Chordata</taxon>
        <taxon>Craniata</taxon>
        <taxon>Vertebrata</taxon>
        <taxon>Euteleostomi</taxon>
        <taxon>Actinopterygii</taxon>
        <taxon>Neopterygii</taxon>
        <taxon>Teleostei</taxon>
        <taxon>Neoteleostei</taxon>
        <taxon>Acanthomorphata</taxon>
        <taxon>Ovalentaria</taxon>
        <taxon>Pomacentridae</taxon>
        <taxon>Amphiprion</taxon>
    </lineage>
</organism>
<dbReference type="PROSITE" id="PS00972">
    <property type="entry name" value="USP_1"/>
    <property type="match status" value="1"/>
</dbReference>
<dbReference type="SUPFAM" id="SSF143791">
    <property type="entry name" value="DUSP-like"/>
    <property type="match status" value="1"/>
</dbReference>
<feature type="compositionally biased region" description="Acidic residues" evidence="19">
    <location>
        <begin position="655"/>
        <end position="664"/>
    </location>
</feature>